<dbReference type="PANTHER" id="PTHR43390">
    <property type="entry name" value="SIGNAL PEPTIDASE I"/>
    <property type="match status" value="1"/>
</dbReference>
<gene>
    <name evidence="9" type="primary">lepB</name>
    <name evidence="9" type="ORF">EPJ80_02895</name>
</gene>
<comment type="caution">
    <text evidence="9">The sequence shown here is derived from an EMBL/GenBank/DDBJ whole genome shotgun (WGS) entry which is preliminary data.</text>
</comment>
<dbReference type="PROSITE" id="PS00761">
    <property type="entry name" value="SPASE_I_3"/>
    <property type="match status" value="1"/>
</dbReference>
<dbReference type="NCBIfam" id="TIGR02227">
    <property type="entry name" value="sigpep_I_bact"/>
    <property type="match status" value="1"/>
</dbReference>
<dbReference type="AlphaFoldDB" id="A0A5C8CQ36"/>
<dbReference type="GO" id="GO:0004252">
    <property type="term" value="F:serine-type endopeptidase activity"/>
    <property type="evidence" value="ECO:0007669"/>
    <property type="project" value="InterPro"/>
</dbReference>
<keyword evidence="5 7" id="KW-0378">Hydrolase</keyword>
<feature type="active site" evidence="6">
    <location>
        <position position="81"/>
    </location>
</feature>
<feature type="transmembrane region" description="Helical" evidence="7">
    <location>
        <begin position="12"/>
        <end position="32"/>
    </location>
</feature>
<feature type="domain" description="Peptidase S26" evidence="8">
    <location>
        <begin position="11"/>
        <end position="159"/>
    </location>
</feature>
<dbReference type="EMBL" id="SAXT01000001">
    <property type="protein sequence ID" value="TXJ13702.1"/>
    <property type="molecule type" value="Genomic_DNA"/>
</dbReference>
<reference evidence="9 10" key="1">
    <citation type="journal article" date="1992" name="Lakartidningen">
        <title>[Penicillin V and not amoxicillin is the first choice preparation in acute otitis].</title>
        <authorList>
            <person name="Kamme C."/>
            <person name="Lundgren K."/>
            <person name="Prellner K."/>
        </authorList>
    </citation>
    <scope>NUCLEOTIDE SEQUENCE [LARGE SCALE GENOMIC DNA]</scope>
    <source>
        <strain evidence="9 10">W1</strain>
    </source>
</reference>
<evidence type="ECO:0000256" key="6">
    <source>
        <dbReference type="PIRSR" id="PIRSR600223-1"/>
    </source>
</evidence>
<evidence type="ECO:0000256" key="2">
    <source>
        <dbReference type="ARBA" id="ARBA00009370"/>
    </source>
</evidence>
<dbReference type="GO" id="GO:0016020">
    <property type="term" value="C:membrane"/>
    <property type="evidence" value="ECO:0007669"/>
    <property type="project" value="UniProtKB-SubCell"/>
</dbReference>
<evidence type="ECO:0000256" key="4">
    <source>
        <dbReference type="ARBA" id="ARBA00019232"/>
    </source>
</evidence>
<keyword evidence="7" id="KW-1133">Transmembrane helix</keyword>
<dbReference type="InterPro" id="IPR000223">
    <property type="entry name" value="Pept_S26A_signal_pept_1"/>
</dbReference>
<dbReference type="InterPro" id="IPR019533">
    <property type="entry name" value="Peptidase_S26"/>
</dbReference>
<name>A0A5C8CQ36_9SPIR</name>
<dbReference type="Proteomes" id="UP000325116">
    <property type="component" value="Unassembled WGS sequence"/>
</dbReference>
<evidence type="ECO:0000313" key="10">
    <source>
        <dbReference type="Proteomes" id="UP000325116"/>
    </source>
</evidence>
<evidence type="ECO:0000256" key="3">
    <source>
        <dbReference type="ARBA" id="ARBA00013208"/>
    </source>
</evidence>
<protein>
    <recommendedName>
        <fullName evidence="4 7">Signal peptidase I</fullName>
        <ecNumber evidence="3 7">3.4.21.89</ecNumber>
    </recommendedName>
</protein>
<organism evidence="9 10">
    <name type="scientific">Brachyspira aalborgi</name>
    <dbReference type="NCBI Taxonomy" id="29522"/>
    <lineage>
        <taxon>Bacteria</taxon>
        <taxon>Pseudomonadati</taxon>
        <taxon>Spirochaetota</taxon>
        <taxon>Spirochaetia</taxon>
        <taxon>Brachyspirales</taxon>
        <taxon>Brachyspiraceae</taxon>
        <taxon>Brachyspira</taxon>
    </lineage>
</organism>
<keyword evidence="7" id="KW-0472">Membrane</keyword>
<dbReference type="PRINTS" id="PR00727">
    <property type="entry name" value="LEADERPTASE"/>
</dbReference>
<proteinExistence type="inferred from homology"/>
<feature type="active site" evidence="6">
    <location>
        <position position="41"/>
    </location>
</feature>
<evidence type="ECO:0000256" key="7">
    <source>
        <dbReference type="RuleBase" id="RU362042"/>
    </source>
</evidence>
<dbReference type="CDD" id="cd06530">
    <property type="entry name" value="S26_SPase_I"/>
    <property type="match status" value="1"/>
</dbReference>
<dbReference type="PANTHER" id="PTHR43390:SF1">
    <property type="entry name" value="CHLOROPLAST PROCESSING PEPTIDASE"/>
    <property type="match status" value="1"/>
</dbReference>
<dbReference type="Pfam" id="PF10502">
    <property type="entry name" value="Peptidase_S26"/>
    <property type="match status" value="1"/>
</dbReference>
<dbReference type="InterPro" id="IPR036286">
    <property type="entry name" value="LexA/Signal_pep-like_sf"/>
</dbReference>
<comment type="catalytic activity">
    <reaction evidence="1 7">
        <text>Cleavage of hydrophobic, N-terminal signal or leader sequences from secreted and periplasmic proteins.</text>
        <dbReference type="EC" id="3.4.21.89"/>
    </reaction>
</comment>
<dbReference type="Gene3D" id="2.10.109.10">
    <property type="entry name" value="Umud Fragment, subunit A"/>
    <property type="match status" value="1"/>
</dbReference>
<comment type="similarity">
    <text evidence="2 7">Belongs to the peptidase S26 family.</text>
</comment>
<dbReference type="SUPFAM" id="SSF51306">
    <property type="entry name" value="LexA/Signal peptidase"/>
    <property type="match status" value="1"/>
</dbReference>
<evidence type="ECO:0000313" key="9">
    <source>
        <dbReference type="EMBL" id="TXJ13702.1"/>
    </source>
</evidence>
<dbReference type="EC" id="3.4.21.89" evidence="3 7"/>
<sequence>MINKKHIKHILEIISASLLAIFIAGFIRIFFFDTYIVTNKSMSPTLDEGDEILLIKKSFILNRIKNFDIIVFRMGENNLVKRVIGKEGDRIEIINGEIYLNNNLLKYEYYNFEEKDNISYTIGDKQYFVLGDNVFVSEDSRSFGLINESYIIGQVILIFSPKNRFKLFGN</sequence>
<evidence type="ECO:0000259" key="8">
    <source>
        <dbReference type="Pfam" id="PF10502"/>
    </source>
</evidence>
<comment type="subcellular location">
    <subcellularLocation>
        <location evidence="7">Membrane</location>
        <topology evidence="7">Single-pass type II membrane protein</topology>
    </subcellularLocation>
</comment>
<evidence type="ECO:0000256" key="5">
    <source>
        <dbReference type="ARBA" id="ARBA00022801"/>
    </source>
</evidence>
<dbReference type="RefSeq" id="WP_147757824.1">
    <property type="nucleotide sequence ID" value="NZ_SAXT01000001.1"/>
</dbReference>
<evidence type="ECO:0000256" key="1">
    <source>
        <dbReference type="ARBA" id="ARBA00000677"/>
    </source>
</evidence>
<dbReference type="GO" id="GO:0006465">
    <property type="term" value="P:signal peptide processing"/>
    <property type="evidence" value="ECO:0007669"/>
    <property type="project" value="InterPro"/>
</dbReference>
<accession>A0A5C8CQ36</accession>
<dbReference type="InterPro" id="IPR019758">
    <property type="entry name" value="Pept_S26A_signal_pept_1_CS"/>
</dbReference>
<dbReference type="GO" id="GO:0009003">
    <property type="term" value="F:signal peptidase activity"/>
    <property type="evidence" value="ECO:0007669"/>
    <property type="project" value="UniProtKB-EC"/>
</dbReference>
<keyword evidence="7" id="KW-0812">Transmembrane</keyword>
<keyword evidence="7" id="KW-0645">Protease</keyword>